<evidence type="ECO:0000313" key="3">
    <source>
        <dbReference type="Proteomes" id="UP001231189"/>
    </source>
</evidence>
<dbReference type="AlphaFoldDB" id="A0AAD8U066"/>
<accession>A0AAD8U066</accession>
<name>A0AAD8U066_LOLMU</name>
<dbReference type="PANTHER" id="PTHR47074:SF73">
    <property type="entry name" value="OS04G0448401 PROTEIN"/>
    <property type="match status" value="1"/>
</dbReference>
<protein>
    <recommendedName>
        <fullName evidence="1">RNase H type-1 domain-containing protein</fullName>
    </recommendedName>
</protein>
<evidence type="ECO:0000259" key="1">
    <source>
        <dbReference type="Pfam" id="PF13456"/>
    </source>
</evidence>
<gene>
    <name evidence="2" type="ORF">QYE76_014143</name>
</gene>
<dbReference type="InterPro" id="IPR036397">
    <property type="entry name" value="RNaseH_sf"/>
</dbReference>
<organism evidence="2 3">
    <name type="scientific">Lolium multiflorum</name>
    <name type="common">Italian ryegrass</name>
    <name type="synonym">Lolium perenne subsp. multiflorum</name>
    <dbReference type="NCBI Taxonomy" id="4521"/>
    <lineage>
        <taxon>Eukaryota</taxon>
        <taxon>Viridiplantae</taxon>
        <taxon>Streptophyta</taxon>
        <taxon>Embryophyta</taxon>
        <taxon>Tracheophyta</taxon>
        <taxon>Spermatophyta</taxon>
        <taxon>Magnoliopsida</taxon>
        <taxon>Liliopsida</taxon>
        <taxon>Poales</taxon>
        <taxon>Poaceae</taxon>
        <taxon>BOP clade</taxon>
        <taxon>Pooideae</taxon>
        <taxon>Poodae</taxon>
        <taxon>Poeae</taxon>
        <taxon>Poeae Chloroplast Group 2 (Poeae type)</taxon>
        <taxon>Loliodinae</taxon>
        <taxon>Loliinae</taxon>
        <taxon>Lolium</taxon>
    </lineage>
</organism>
<dbReference type="GO" id="GO:0004523">
    <property type="term" value="F:RNA-DNA hybrid ribonuclease activity"/>
    <property type="evidence" value="ECO:0007669"/>
    <property type="project" value="InterPro"/>
</dbReference>
<dbReference type="SUPFAM" id="SSF53098">
    <property type="entry name" value="Ribonuclease H-like"/>
    <property type="match status" value="1"/>
</dbReference>
<comment type="caution">
    <text evidence="2">The sequence shown here is derived from an EMBL/GenBank/DDBJ whole genome shotgun (WGS) entry which is preliminary data.</text>
</comment>
<dbReference type="GO" id="GO:0003676">
    <property type="term" value="F:nucleic acid binding"/>
    <property type="evidence" value="ECO:0007669"/>
    <property type="project" value="InterPro"/>
</dbReference>
<keyword evidence="3" id="KW-1185">Reference proteome</keyword>
<dbReference type="Pfam" id="PF13456">
    <property type="entry name" value="RVT_3"/>
    <property type="match status" value="1"/>
</dbReference>
<evidence type="ECO:0000313" key="2">
    <source>
        <dbReference type="EMBL" id="KAK1697446.1"/>
    </source>
</evidence>
<dbReference type="Proteomes" id="UP001231189">
    <property type="component" value="Unassembled WGS sequence"/>
</dbReference>
<dbReference type="Gene3D" id="3.30.420.10">
    <property type="entry name" value="Ribonuclease H-like superfamily/Ribonuclease H"/>
    <property type="match status" value="1"/>
</dbReference>
<dbReference type="InterPro" id="IPR002156">
    <property type="entry name" value="RNaseH_domain"/>
</dbReference>
<feature type="domain" description="RNase H type-1" evidence="1">
    <location>
        <begin position="27"/>
        <end position="105"/>
    </location>
</feature>
<dbReference type="PANTHER" id="PTHR47074">
    <property type="entry name" value="BNAC02G40300D PROTEIN"/>
    <property type="match status" value="1"/>
</dbReference>
<dbReference type="InterPro" id="IPR052929">
    <property type="entry name" value="RNase_H-like_EbsB-rel"/>
</dbReference>
<dbReference type="EMBL" id="JAUUTY010000001">
    <property type="protein sequence ID" value="KAK1697446.1"/>
    <property type="molecule type" value="Genomic_DNA"/>
</dbReference>
<dbReference type="InterPro" id="IPR012337">
    <property type="entry name" value="RNaseH-like_sf"/>
</dbReference>
<sequence>MLAPPPKLKQAMAPGWLAPPAGVTKVNVDAALSKNGSIAAVAAVARDAAGTFLGASAVASRGITDPETMEALACREGLALATDLNLQRLRLASDCANVVRAIKADAASWPRRIRPSTGGEPPLAADARANHWPNDGQSLGQMLQGWVDFLCMMGV</sequence>
<proteinExistence type="predicted"/>
<reference evidence="2" key="1">
    <citation type="submission" date="2023-07" db="EMBL/GenBank/DDBJ databases">
        <title>A chromosome-level genome assembly of Lolium multiflorum.</title>
        <authorList>
            <person name="Chen Y."/>
            <person name="Copetti D."/>
            <person name="Kolliker R."/>
            <person name="Studer B."/>
        </authorList>
    </citation>
    <scope>NUCLEOTIDE SEQUENCE</scope>
    <source>
        <strain evidence="2">02402/16</strain>
        <tissue evidence="2">Leaf</tissue>
    </source>
</reference>